<dbReference type="InterPro" id="IPR010982">
    <property type="entry name" value="Lambda_DNA-bd_dom_sf"/>
</dbReference>
<dbReference type="Gene3D" id="1.10.260.40">
    <property type="entry name" value="lambda repressor-like DNA-binding domains"/>
    <property type="match status" value="1"/>
</dbReference>
<feature type="domain" description="HTH lacI-type" evidence="4">
    <location>
        <begin position="8"/>
        <end position="62"/>
    </location>
</feature>
<dbReference type="Gene3D" id="3.40.50.2300">
    <property type="match status" value="2"/>
</dbReference>
<dbReference type="RefSeq" id="WP_183307719.1">
    <property type="nucleotide sequence ID" value="NZ_JACIEP010000009.1"/>
</dbReference>
<evidence type="ECO:0000256" key="2">
    <source>
        <dbReference type="ARBA" id="ARBA00023125"/>
    </source>
</evidence>
<keyword evidence="6" id="KW-1185">Reference proteome</keyword>
<keyword evidence="1" id="KW-0805">Transcription regulation</keyword>
<accession>A0A840CL87</accession>
<dbReference type="PROSITE" id="PS50932">
    <property type="entry name" value="HTH_LACI_2"/>
    <property type="match status" value="1"/>
</dbReference>
<dbReference type="EMBL" id="JACIEP010000009">
    <property type="protein sequence ID" value="MBB4036827.1"/>
    <property type="molecule type" value="Genomic_DNA"/>
</dbReference>
<evidence type="ECO:0000256" key="1">
    <source>
        <dbReference type="ARBA" id="ARBA00023015"/>
    </source>
</evidence>
<dbReference type="PROSITE" id="PS00356">
    <property type="entry name" value="HTH_LACI_1"/>
    <property type="match status" value="1"/>
</dbReference>
<keyword evidence="3" id="KW-0804">Transcription</keyword>
<dbReference type="InterPro" id="IPR025997">
    <property type="entry name" value="SBP_2_dom"/>
</dbReference>
<dbReference type="SMART" id="SM00354">
    <property type="entry name" value="HTH_LACI"/>
    <property type="match status" value="1"/>
</dbReference>
<dbReference type="CDD" id="cd01392">
    <property type="entry name" value="HTH_LacI"/>
    <property type="match status" value="1"/>
</dbReference>
<evidence type="ECO:0000313" key="5">
    <source>
        <dbReference type="EMBL" id="MBB4036827.1"/>
    </source>
</evidence>
<dbReference type="GO" id="GO:0003700">
    <property type="term" value="F:DNA-binding transcription factor activity"/>
    <property type="evidence" value="ECO:0007669"/>
    <property type="project" value="TreeGrafter"/>
</dbReference>
<dbReference type="Pfam" id="PF00356">
    <property type="entry name" value="LacI"/>
    <property type="match status" value="1"/>
</dbReference>
<dbReference type="AlphaFoldDB" id="A0A840CL87"/>
<organism evidence="5 6">
    <name type="scientific">Dysgonomonas hofstadii</name>
    <dbReference type="NCBI Taxonomy" id="637886"/>
    <lineage>
        <taxon>Bacteria</taxon>
        <taxon>Pseudomonadati</taxon>
        <taxon>Bacteroidota</taxon>
        <taxon>Bacteroidia</taxon>
        <taxon>Bacteroidales</taxon>
        <taxon>Dysgonomonadaceae</taxon>
        <taxon>Dysgonomonas</taxon>
    </lineage>
</organism>
<protein>
    <submittedName>
        <fullName evidence="5">LacI family transcriptional regulator</fullName>
    </submittedName>
</protein>
<evidence type="ECO:0000313" key="6">
    <source>
        <dbReference type="Proteomes" id="UP000555103"/>
    </source>
</evidence>
<keyword evidence="2" id="KW-0238">DNA-binding</keyword>
<dbReference type="InterPro" id="IPR028082">
    <property type="entry name" value="Peripla_BP_I"/>
</dbReference>
<sequence length="371" mass="42400">MENNSKFATMDDVARLSGVSKGTVDRVLHDRSGVSEKTKKKVLEVIKEIGYMPNVYASILSQKRSYRIIAIMPYFQKGDYWEMVYDGIMASLEQNKNIHIDIDIIYYNQFDVGSFSKACSHTLALDPNAVLIAPIYKKEASALVSTLSELSVPVVYIDTKLDNSNYLAYYGMPLYASGYLAAHLVFDGKEIPEIVNFNVDRGGAAPNDSMINRHKGFLAYIEEHGLKCKIYDFSMMPYDFMYNIKLFESFFSEHPQVKHIITLNSRAYIISEWLEMRGIKDKKLLGFDMLEKNMEGLRNGYISVLIAERTALHVQQGMQALINFLVFKKKPVIKDNLFSMDVLNKYNVDYYVASNIKENVEQENTTSVLTE</sequence>
<dbReference type="PANTHER" id="PTHR30146:SF144">
    <property type="entry name" value="LACI-FAMILY TRANSCRIPTION REGULATOR"/>
    <property type="match status" value="1"/>
</dbReference>
<name>A0A840CL87_9BACT</name>
<evidence type="ECO:0000259" key="4">
    <source>
        <dbReference type="PROSITE" id="PS50932"/>
    </source>
</evidence>
<dbReference type="Proteomes" id="UP000555103">
    <property type="component" value="Unassembled WGS sequence"/>
</dbReference>
<dbReference type="Pfam" id="PF13407">
    <property type="entry name" value="Peripla_BP_4"/>
    <property type="match status" value="1"/>
</dbReference>
<evidence type="ECO:0000256" key="3">
    <source>
        <dbReference type="ARBA" id="ARBA00023163"/>
    </source>
</evidence>
<dbReference type="SUPFAM" id="SSF47413">
    <property type="entry name" value="lambda repressor-like DNA-binding domains"/>
    <property type="match status" value="1"/>
</dbReference>
<gene>
    <name evidence="5" type="ORF">GGR21_002740</name>
</gene>
<dbReference type="PANTHER" id="PTHR30146">
    <property type="entry name" value="LACI-RELATED TRANSCRIPTIONAL REPRESSOR"/>
    <property type="match status" value="1"/>
</dbReference>
<reference evidence="5 6" key="1">
    <citation type="submission" date="2020-08" db="EMBL/GenBank/DDBJ databases">
        <title>Genomic Encyclopedia of Type Strains, Phase IV (KMG-IV): sequencing the most valuable type-strain genomes for metagenomic binning, comparative biology and taxonomic classification.</title>
        <authorList>
            <person name="Goeker M."/>
        </authorList>
    </citation>
    <scope>NUCLEOTIDE SEQUENCE [LARGE SCALE GENOMIC DNA]</scope>
    <source>
        <strain evidence="5 6">DSM 104969</strain>
    </source>
</reference>
<proteinExistence type="predicted"/>
<dbReference type="InterPro" id="IPR000843">
    <property type="entry name" value="HTH_LacI"/>
</dbReference>
<dbReference type="GO" id="GO:0000976">
    <property type="term" value="F:transcription cis-regulatory region binding"/>
    <property type="evidence" value="ECO:0007669"/>
    <property type="project" value="TreeGrafter"/>
</dbReference>
<dbReference type="SUPFAM" id="SSF53822">
    <property type="entry name" value="Periplasmic binding protein-like I"/>
    <property type="match status" value="1"/>
</dbReference>
<comment type="caution">
    <text evidence="5">The sequence shown here is derived from an EMBL/GenBank/DDBJ whole genome shotgun (WGS) entry which is preliminary data.</text>
</comment>